<name>A0A937XJR6_UNCW3</name>
<dbReference type="AlphaFoldDB" id="A0A937XJR6"/>
<dbReference type="EMBL" id="VGIR01000109">
    <property type="protein sequence ID" value="MBM3332619.1"/>
    <property type="molecule type" value="Genomic_DNA"/>
</dbReference>
<sequence>MQFILSIILLASAGTSDVKPLRWLSPDNSRPLSYAEWHSQQTPQPFRFKQLISPVRLESRVDFFVEETLAGALGPALETLAIDMEYESVAVAVFSVSGNSPESLKSLLSREHMTGMSSAVFVGDLPIAWFQMIDDFNNQGANDGYEEFPCDLFFMDLDGAWHDSFVKHDSLDSLIPGSDSIYDLHLDSITPEIAVSRLAASRIGDARTLLADYFDRSHRYRNQQLPVTDRALVYIDDDWEPWATEWDSNVGLLYHDRVLVSDSEATRVADYEPRIDSAAYQWVALMSHSWPGGHAMYYHRKDSTDWFYATSIPSVDPQANFYNLFACSNVRFVEDGYCGGCYVFQTATGLGAIGSTKTGSMLQFGDFYAPMGQGATIGEAFRQWFTAILNDGCDPSERSWFYGMCLIGDGSLKPRKPQDAIEQDDRRLANGDWRMASCRLVANPVRSRLNLDLILNLPANCRIGLYDKTGRLAAELPSRPYSAGSHRLSMNASALSAGVYFLTGSTEAGSTRIPVTLVD</sequence>
<evidence type="ECO:0000259" key="1">
    <source>
        <dbReference type="Pfam" id="PF01364"/>
    </source>
</evidence>
<evidence type="ECO:0000313" key="2">
    <source>
        <dbReference type="EMBL" id="MBM3332619.1"/>
    </source>
</evidence>
<dbReference type="GO" id="GO:0008234">
    <property type="term" value="F:cysteine-type peptidase activity"/>
    <property type="evidence" value="ECO:0007669"/>
    <property type="project" value="InterPro"/>
</dbReference>
<reference evidence="2" key="1">
    <citation type="submission" date="2019-03" db="EMBL/GenBank/DDBJ databases">
        <title>Lake Tanganyika Metagenome-Assembled Genomes (MAGs).</title>
        <authorList>
            <person name="Tran P."/>
        </authorList>
    </citation>
    <scope>NUCLEOTIDE SEQUENCE</scope>
    <source>
        <strain evidence="2">K_DeepCast_150m_m2_040</strain>
    </source>
</reference>
<dbReference type="GO" id="GO:0006508">
    <property type="term" value="P:proteolysis"/>
    <property type="evidence" value="ECO:0007669"/>
    <property type="project" value="InterPro"/>
</dbReference>
<accession>A0A937XJR6</accession>
<dbReference type="InterPro" id="IPR001769">
    <property type="entry name" value="Gingipain"/>
</dbReference>
<dbReference type="Proteomes" id="UP000779900">
    <property type="component" value="Unassembled WGS sequence"/>
</dbReference>
<feature type="domain" description="Gingipain" evidence="1">
    <location>
        <begin position="137"/>
        <end position="413"/>
    </location>
</feature>
<gene>
    <name evidence="2" type="ORF">FJY68_12370</name>
</gene>
<dbReference type="Pfam" id="PF01364">
    <property type="entry name" value="Peptidase_C25"/>
    <property type="match status" value="1"/>
</dbReference>
<proteinExistence type="predicted"/>
<comment type="caution">
    <text evidence="2">The sequence shown here is derived from an EMBL/GenBank/DDBJ whole genome shotgun (WGS) entry which is preliminary data.</text>
</comment>
<evidence type="ECO:0000313" key="3">
    <source>
        <dbReference type="Proteomes" id="UP000779900"/>
    </source>
</evidence>
<protein>
    <recommendedName>
        <fullName evidence="1">Gingipain domain-containing protein</fullName>
    </recommendedName>
</protein>
<organism evidence="2 3">
    <name type="scientific">candidate division WOR-3 bacterium</name>
    <dbReference type="NCBI Taxonomy" id="2052148"/>
    <lineage>
        <taxon>Bacteria</taxon>
        <taxon>Bacteria division WOR-3</taxon>
    </lineage>
</organism>